<dbReference type="Pfam" id="PF00153">
    <property type="entry name" value="Mito_carr"/>
    <property type="match status" value="2"/>
</dbReference>
<evidence type="ECO:0000256" key="3">
    <source>
        <dbReference type="ARBA" id="ARBA00022448"/>
    </source>
</evidence>
<evidence type="ECO:0000256" key="1">
    <source>
        <dbReference type="ARBA" id="ARBA00004141"/>
    </source>
</evidence>
<feature type="repeat" description="Solcar" evidence="8">
    <location>
        <begin position="1"/>
        <end position="42"/>
    </location>
</feature>
<dbReference type="SUPFAM" id="SSF103506">
    <property type="entry name" value="Mitochondrial carrier"/>
    <property type="match status" value="1"/>
</dbReference>
<feature type="repeat" description="Solcar" evidence="8">
    <location>
        <begin position="85"/>
        <end position="119"/>
    </location>
</feature>
<comment type="similarity">
    <text evidence="2 9">Belongs to the mitochondrial carrier (TC 2.A.29) family.</text>
</comment>
<organism evidence="11 12">
    <name type="scientific">Astrephomene gubernaculifera</name>
    <dbReference type="NCBI Taxonomy" id="47775"/>
    <lineage>
        <taxon>Eukaryota</taxon>
        <taxon>Viridiplantae</taxon>
        <taxon>Chlorophyta</taxon>
        <taxon>core chlorophytes</taxon>
        <taxon>Chlorophyceae</taxon>
        <taxon>CS clade</taxon>
        <taxon>Chlamydomonadales</taxon>
        <taxon>Astrephomenaceae</taxon>
        <taxon>Astrephomene</taxon>
    </lineage>
</organism>
<dbReference type="Proteomes" id="UP001054857">
    <property type="component" value="Unassembled WGS sequence"/>
</dbReference>
<evidence type="ECO:0000256" key="5">
    <source>
        <dbReference type="ARBA" id="ARBA00022737"/>
    </source>
</evidence>
<dbReference type="AlphaFoldDB" id="A0AAD3DIY4"/>
<name>A0AAD3DIY4_9CHLO</name>
<dbReference type="InterPro" id="IPR050391">
    <property type="entry name" value="Mito_Metabolite_Transporter"/>
</dbReference>
<dbReference type="InterPro" id="IPR018108">
    <property type="entry name" value="MCP_transmembrane"/>
</dbReference>
<evidence type="ECO:0000256" key="9">
    <source>
        <dbReference type="RuleBase" id="RU000488"/>
    </source>
</evidence>
<reference evidence="11 12" key="1">
    <citation type="journal article" date="2021" name="Sci. Rep.">
        <title>Genome sequencing of the multicellular alga Astrephomene provides insights into convergent evolution of germ-soma differentiation.</title>
        <authorList>
            <person name="Yamashita S."/>
            <person name="Yamamoto K."/>
            <person name="Matsuzaki R."/>
            <person name="Suzuki S."/>
            <person name="Yamaguchi H."/>
            <person name="Hirooka S."/>
            <person name="Minakuchi Y."/>
            <person name="Miyagishima S."/>
            <person name="Kawachi M."/>
            <person name="Toyoda A."/>
            <person name="Nozaki H."/>
        </authorList>
    </citation>
    <scope>NUCLEOTIDE SEQUENCE [LARGE SCALE GENOMIC DNA]</scope>
    <source>
        <strain evidence="11 12">NIES-4017</strain>
    </source>
</reference>
<evidence type="ECO:0000256" key="8">
    <source>
        <dbReference type="PROSITE-ProRule" id="PRU00282"/>
    </source>
</evidence>
<evidence type="ECO:0000256" key="4">
    <source>
        <dbReference type="ARBA" id="ARBA00022692"/>
    </source>
</evidence>
<gene>
    <name evidence="11" type="ORF">Agub_g2321</name>
</gene>
<dbReference type="EMBL" id="BMAR01000002">
    <property type="protein sequence ID" value="GFR41597.1"/>
    <property type="molecule type" value="Genomic_DNA"/>
</dbReference>
<evidence type="ECO:0000256" key="6">
    <source>
        <dbReference type="ARBA" id="ARBA00022989"/>
    </source>
</evidence>
<dbReference type="Gene3D" id="1.50.40.10">
    <property type="entry name" value="Mitochondrial carrier domain"/>
    <property type="match status" value="1"/>
</dbReference>
<keyword evidence="3 9" id="KW-0813">Transport</keyword>
<feature type="non-terminal residue" evidence="11">
    <location>
        <position position="1"/>
    </location>
</feature>
<dbReference type="GO" id="GO:0016020">
    <property type="term" value="C:membrane"/>
    <property type="evidence" value="ECO:0007669"/>
    <property type="project" value="UniProtKB-SubCell"/>
</dbReference>
<evidence type="ECO:0000256" key="2">
    <source>
        <dbReference type="ARBA" id="ARBA00006375"/>
    </source>
</evidence>
<sequence length="119" mass="11835">MALELVRREGVRGLYAGLSPAILRHVFYTGTRITVYEQLRSASSSSSTCPSPTSPSSGASSSSSPSTGSNGSRSGNSSTSSSSGGGVGSRLLMGLTAGAVGQAVAVPADLIKVRLQGEG</sequence>
<dbReference type="PROSITE" id="PS50920">
    <property type="entry name" value="SOLCAR"/>
    <property type="match status" value="2"/>
</dbReference>
<comment type="subcellular location">
    <subcellularLocation>
        <location evidence="1">Membrane</location>
        <topology evidence="1">Multi-pass membrane protein</topology>
    </subcellularLocation>
</comment>
<keyword evidence="5" id="KW-0677">Repeat</keyword>
<evidence type="ECO:0000313" key="11">
    <source>
        <dbReference type="EMBL" id="GFR41597.1"/>
    </source>
</evidence>
<keyword evidence="4 8" id="KW-0812">Transmembrane</keyword>
<keyword evidence="6" id="KW-1133">Transmembrane helix</keyword>
<evidence type="ECO:0000256" key="7">
    <source>
        <dbReference type="ARBA" id="ARBA00023136"/>
    </source>
</evidence>
<dbReference type="PANTHER" id="PTHR45618">
    <property type="entry name" value="MITOCHONDRIAL DICARBOXYLATE CARRIER-RELATED"/>
    <property type="match status" value="1"/>
</dbReference>
<accession>A0AAD3DIY4</accession>
<proteinExistence type="inferred from homology"/>
<evidence type="ECO:0000313" key="12">
    <source>
        <dbReference type="Proteomes" id="UP001054857"/>
    </source>
</evidence>
<keyword evidence="7 8" id="KW-0472">Membrane</keyword>
<dbReference type="InterPro" id="IPR023395">
    <property type="entry name" value="MCP_dom_sf"/>
</dbReference>
<protein>
    <submittedName>
        <fullName evidence="11">Uncharacterized protein</fullName>
    </submittedName>
</protein>
<feature type="region of interest" description="Disordered" evidence="10">
    <location>
        <begin position="40"/>
        <end position="87"/>
    </location>
</feature>
<comment type="caution">
    <text evidence="11">The sequence shown here is derived from an EMBL/GenBank/DDBJ whole genome shotgun (WGS) entry which is preliminary data.</text>
</comment>
<evidence type="ECO:0000256" key="10">
    <source>
        <dbReference type="SAM" id="MobiDB-lite"/>
    </source>
</evidence>
<keyword evidence="12" id="KW-1185">Reference proteome</keyword>
<feature type="compositionally biased region" description="Low complexity" evidence="10">
    <location>
        <begin position="41"/>
        <end position="82"/>
    </location>
</feature>